<dbReference type="EMBL" id="JADYXP020000006">
    <property type="protein sequence ID" value="KAL0122618.1"/>
    <property type="molecule type" value="Genomic_DNA"/>
</dbReference>
<gene>
    <name evidence="2" type="ORF">PUN28_007375</name>
</gene>
<evidence type="ECO:0000256" key="1">
    <source>
        <dbReference type="SAM" id="MobiDB-lite"/>
    </source>
</evidence>
<comment type="caution">
    <text evidence="2">The sequence shown here is derived from an EMBL/GenBank/DDBJ whole genome shotgun (WGS) entry which is preliminary data.</text>
</comment>
<dbReference type="AlphaFoldDB" id="A0AAW2G4N0"/>
<keyword evidence="3" id="KW-1185">Reference proteome</keyword>
<name>A0AAW2G4N0_9HYME</name>
<protein>
    <submittedName>
        <fullName evidence="2">Uncharacterized protein</fullName>
    </submittedName>
</protein>
<proteinExistence type="predicted"/>
<reference evidence="2 3" key="1">
    <citation type="submission" date="2023-03" db="EMBL/GenBank/DDBJ databases">
        <title>High recombination rates correlate with genetic variation in Cardiocondyla obscurior ants.</title>
        <authorList>
            <person name="Errbii M."/>
        </authorList>
    </citation>
    <scope>NUCLEOTIDE SEQUENCE [LARGE SCALE GENOMIC DNA]</scope>
    <source>
        <strain evidence="2">Alpha-2009</strain>
        <tissue evidence="2">Whole body</tissue>
    </source>
</reference>
<feature type="region of interest" description="Disordered" evidence="1">
    <location>
        <begin position="113"/>
        <end position="152"/>
    </location>
</feature>
<accession>A0AAW2G4N0</accession>
<sequence>MPHSRFRNRGVPEINEYSLFRNSNLTRDASSDDVDLECNVVRHFAHSISLSLSLVLCMCNTRTFEINIQKTAFYPSIILLPFERSLRASHARELQLEMHASGTTVASRARKVAHTHTHTHTLREREGEREREKRDAHSPMTELRRRGRGVGM</sequence>
<dbReference type="Proteomes" id="UP001430953">
    <property type="component" value="Unassembled WGS sequence"/>
</dbReference>
<organism evidence="2 3">
    <name type="scientific">Cardiocondyla obscurior</name>
    <dbReference type="NCBI Taxonomy" id="286306"/>
    <lineage>
        <taxon>Eukaryota</taxon>
        <taxon>Metazoa</taxon>
        <taxon>Ecdysozoa</taxon>
        <taxon>Arthropoda</taxon>
        <taxon>Hexapoda</taxon>
        <taxon>Insecta</taxon>
        <taxon>Pterygota</taxon>
        <taxon>Neoptera</taxon>
        <taxon>Endopterygota</taxon>
        <taxon>Hymenoptera</taxon>
        <taxon>Apocrita</taxon>
        <taxon>Aculeata</taxon>
        <taxon>Formicoidea</taxon>
        <taxon>Formicidae</taxon>
        <taxon>Myrmicinae</taxon>
        <taxon>Cardiocondyla</taxon>
    </lineage>
</organism>
<evidence type="ECO:0000313" key="3">
    <source>
        <dbReference type="Proteomes" id="UP001430953"/>
    </source>
</evidence>
<feature type="compositionally biased region" description="Basic and acidic residues" evidence="1">
    <location>
        <begin position="121"/>
        <end position="137"/>
    </location>
</feature>
<evidence type="ECO:0000313" key="2">
    <source>
        <dbReference type="EMBL" id="KAL0122618.1"/>
    </source>
</evidence>